<dbReference type="SUPFAM" id="SSF51735">
    <property type="entry name" value="NAD(P)-binding Rossmann-fold domains"/>
    <property type="match status" value="1"/>
</dbReference>
<accession>A0ABN3S8W9</accession>
<dbReference type="InterPro" id="IPR001509">
    <property type="entry name" value="Epimerase_deHydtase"/>
</dbReference>
<keyword evidence="3" id="KW-1185">Reference proteome</keyword>
<comment type="caution">
    <text evidence="2">The sequence shown here is derived from an EMBL/GenBank/DDBJ whole genome shotgun (WGS) entry which is preliminary data.</text>
</comment>
<evidence type="ECO:0000313" key="2">
    <source>
        <dbReference type="EMBL" id="GAA2670486.1"/>
    </source>
</evidence>
<dbReference type="Pfam" id="PF01370">
    <property type="entry name" value="Epimerase"/>
    <property type="match status" value="1"/>
</dbReference>
<dbReference type="PANTHER" id="PTHR48079">
    <property type="entry name" value="PROTEIN YEEZ"/>
    <property type="match status" value="1"/>
</dbReference>
<organism evidence="2 3">
    <name type="scientific">Nonomuraea recticatena</name>
    <dbReference type="NCBI Taxonomy" id="46178"/>
    <lineage>
        <taxon>Bacteria</taxon>
        <taxon>Bacillati</taxon>
        <taxon>Actinomycetota</taxon>
        <taxon>Actinomycetes</taxon>
        <taxon>Streptosporangiales</taxon>
        <taxon>Streptosporangiaceae</taxon>
        <taxon>Nonomuraea</taxon>
    </lineage>
</organism>
<dbReference type="Gene3D" id="3.40.50.720">
    <property type="entry name" value="NAD(P)-binding Rossmann-like Domain"/>
    <property type="match status" value="1"/>
</dbReference>
<dbReference type="PANTHER" id="PTHR48079:SF6">
    <property type="entry name" value="NAD(P)-BINDING DOMAIN-CONTAINING PROTEIN-RELATED"/>
    <property type="match status" value="1"/>
</dbReference>
<dbReference type="InterPro" id="IPR036291">
    <property type="entry name" value="NAD(P)-bd_dom_sf"/>
</dbReference>
<evidence type="ECO:0000313" key="3">
    <source>
        <dbReference type="Proteomes" id="UP001501666"/>
    </source>
</evidence>
<dbReference type="Proteomes" id="UP001501666">
    <property type="component" value="Unassembled WGS sequence"/>
</dbReference>
<protein>
    <submittedName>
        <fullName evidence="2">NAD(P)-dependent oxidoreductase</fullName>
    </submittedName>
</protein>
<dbReference type="InterPro" id="IPR051783">
    <property type="entry name" value="NAD(P)-dependent_oxidoreduct"/>
</dbReference>
<evidence type="ECO:0000259" key="1">
    <source>
        <dbReference type="Pfam" id="PF01370"/>
    </source>
</evidence>
<name>A0ABN3S8W9_9ACTN</name>
<sequence length="312" mass="33417">MVMRVFVAGGTGVLGRRLVPQLVARGHRVTATTTSATKLGLLEQMGAEAVVMDGLDAASVGEAVAKARPEVIVHQMTAISTAHAGKPDMKHMDRWFAGTNRLRTEGTDHLLAAAEASGTTHFVAQGYAAWNGIREGGWVKTEQDPVDPMRGTPAEPGMRALGHVEDVVVKAGGAVLRYGWFYGPGATDDLVEPVRKRQFPVVGGGAGHCSWVHLDDAASATVLAVEQRARGVFNIVDDEPAPAVEWLPHLAACAGAKRPMRVPTWLARPLAGEVAVTMMTEGRGFSNAKAKRELGWKLRHPSWRQGFKEELA</sequence>
<proteinExistence type="predicted"/>
<dbReference type="EMBL" id="BAAATE010000013">
    <property type="protein sequence ID" value="GAA2670486.1"/>
    <property type="molecule type" value="Genomic_DNA"/>
</dbReference>
<gene>
    <name evidence="2" type="ORF">GCM10010412_049520</name>
</gene>
<feature type="domain" description="NAD-dependent epimerase/dehydratase" evidence="1">
    <location>
        <begin position="5"/>
        <end position="235"/>
    </location>
</feature>
<reference evidence="2 3" key="1">
    <citation type="journal article" date="2019" name="Int. J. Syst. Evol. Microbiol.">
        <title>The Global Catalogue of Microorganisms (GCM) 10K type strain sequencing project: providing services to taxonomists for standard genome sequencing and annotation.</title>
        <authorList>
            <consortium name="The Broad Institute Genomics Platform"/>
            <consortium name="The Broad Institute Genome Sequencing Center for Infectious Disease"/>
            <person name="Wu L."/>
            <person name="Ma J."/>
        </authorList>
    </citation>
    <scope>NUCLEOTIDE SEQUENCE [LARGE SCALE GENOMIC DNA]</scope>
    <source>
        <strain evidence="2 3">JCM 6835</strain>
    </source>
</reference>